<keyword evidence="2" id="KW-1185">Reference proteome</keyword>
<evidence type="ECO:0000313" key="2">
    <source>
        <dbReference type="Proteomes" id="UP000317243"/>
    </source>
</evidence>
<dbReference type="EMBL" id="SIHI01000001">
    <property type="protein sequence ID" value="TWT58915.1"/>
    <property type="molecule type" value="Genomic_DNA"/>
</dbReference>
<sequence>METIAMDRITLRQTDGRPVGFTGELIAEVPGPEDPGKYARWHEFKLYRMESGKYVVLISFRTTAVYGGSGLKEESHDDVFVCEDADDVTSLLTGFTEDDKEDDRYDPNQYLVGFPVGVQDYEKKQERLKDQIADSYGVGVGQLLAEAGMHDDGFVEEL</sequence>
<evidence type="ECO:0000313" key="1">
    <source>
        <dbReference type="EMBL" id="TWT58915.1"/>
    </source>
</evidence>
<comment type="caution">
    <text evidence="1">The sequence shown here is derived from an EMBL/GenBank/DDBJ whole genome shotgun (WGS) entry which is preliminary data.</text>
</comment>
<proteinExistence type="predicted"/>
<accession>A0A5C5X9R8</accession>
<dbReference type="Proteomes" id="UP000317243">
    <property type="component" value="Unassembled WGS sequence"/>
</dbReference>
<dbReference type="AlphaFoldDB" id="A0A5C5X9R8"/>
<gene>
    <name evidence="1" type="ORF">KOR42_23020</name>
</gene>
<organism evidence="1 2">
    <name type="scientific">Thalassoglobus neptunius</name>
    <dbReference type="NCBI Taxonomy" id="1938619"/>
    <lineage>
        <taxon>Bacteria</taxon>
        <taxon>Pseudomonadati</taxon>
        <taxon>Planctomycetota</taxon>
        <taxon>Planctomycetia</taxon>
        <taxon>Planctomycetales</taxon>
        <taxon>Planctomycetaceae</taxon>
        <taxon>Thalassoglobus</taxon>
    </lineage>
</organism>
<reference evidence="1 2" key="1">
    <citation type="submission" date="2019-02" db="EMBL/GenBank/DDBJ databases">
        <title>Deep-cultivation of Planctomycetes and their phenomic and genomic characterization uncovers novel biology.</title>
        <authorList>
            <person name="Wiegand S."/>
            <person name="Jogler M."/>
            <person name="Boedeker C."/>
            <person name="Pinto D."/>
            <person name="Vollmers J."/>
            <person name="Rivas-Marin E."/>
            <person name="Kohn T."/>
            <person name="Peeters S.H."/>
            <person name="Heuer A."/>
            <person name="Rast P."/>
            <person name="Oberbeckmann S."/>
            <person name="Bunk B."/>
            <person name="Jeske O."/>
            <person name="Meyerdierks A."/>
            <person name="Storesund J.E."/>
            <person name="Kallscheuer N."/>
            <person name="Luecker S."/>
            <person name="Lage O.M."/>
            <person name="Pohl T."/>
            <person name="Merkel B.J."/>
            <person name="Hornburger P."/>
            <person name="Mueller R.-W."/>
            <person name="Bruemmer F."/>
            <person name="Labrenz M."/>
            <person name="Spormann A.M."/>
            <person name="Op Den Camp H."/>
            <person name="Overmann J."/>
            <person name="Amann R."/>
            <person name="Jetten M.S.M."/>
            <person name="Mascher T."/>
            <person name="Medema M.H."/>
            <person name="Devos D.P."/>
            <person name="Kaster A.-K."/>
            <person name="Ovreas L."/>
            <person name="Rohde M."/>
            <person name="Galperin M.Y."/>
            <person name="Jogler C."/>
        </authorList>
    </citation>
    <scope>NUCLEOTIDE SEQUENCE [LARGE SCALE GENOMIC DNA]</scope>
    <source>
        <strain evidence="1 2">KOR42</strain>
    </source>
</reference>
<name>A0A5C5X9R8_9PLAN</name>
<protein>
    <submittedName>
        <fullName evidence="1">Uncharacterized protein</fullName>
    </submittedName>
</protein>